<keyword evidence="8" id="KW-0238">DNA-binding</keyword>
<dbReference type="KEGG" id="bnn:FOA43_004798"/>
<evidence type="ECO:0000256" key="7">
    <source>
        <dbReference type="ARBA" id="ARBA00022990"/>
    </source>
</evidence>
<evidence type="ECO:0000256" key="5">
    <source>
        <dbReference type="ARBA" id="ARBA00022481"/>
    </source>
</evidence>
<keyword evidence="9" id="KW-0539">Nucleus</keyword>
<dbReference type="PANTHER" id="PTHR11426">
    <property type="entry name" value="HISTONE H3"/>
    <property type="match status" value="1"/>
</dbReference>
<dbReference type="PRINTS" id="PR00622">
    <property type="entry name" value="HISTONEH3"/>
</dbReference>
<dbReference type="Gene3D" id="1.25.40.10">
    <property type="entry name" value="Tetratricopeptide repeat domain"/>
    <property type="match status" value="1"/>
</dbReference>
<dbReference type="RefSeq" id="XP_038780950.1">
    <property type="nucleotide sequence ID" value="XM_038925022.1"/>
</dbReference>
<dbReference type="InterPro" id="IPR009072">
    <property type="entry name" value="Histone-fold"/>
</dbReference>
<organism evidence="13 14">
    <name type="scientific">Eeniella nana</name>
    <name type="common">Yeast</name>
    <name type="synonym">Brettanomyces nanus</name>
    <dbReference type="NCBI Taxonomy" id="13502"/>
    <lineage>
        <taxon>Eukaryota</taxon>
        <taxon>Fungi</taxon>
        <taxon>Dikarya</taxon>
        <taxon>Ascomycota</taxon>
        <taxon>Saccharomycotina</taxon>
        <taxon>Pichiomycetes</taxon>
        <taxon>Pichiales</taxon>
        <taxon>Pichiaceae</taxon>
        <taxon>Brettanomyces</taxon>
    </lineage>
</organism>
<keyword evidence="4" id="KW-0158">Chromosome</keyword>
<protein>
    <recommendedName>
        <fullName evidence="12">Core Histone H2A/H2B/H3 domain-containing protein</fullName>
    </recommendedName>
</protein>
<dbReference type="InterPro" id="IPR011990">
    <property type="entry name" value="TPR-like_helical_dom_sf"/>
</dbReference>
<evidence type="ECO:0000313" key="13">
    <source>
        <dbReference type="EMBL" id="QPG77385.1"/>
    </source>
</evidence>
<keyword evidence="7" id="KW-0007">Acetylation</keyword>
<dbReference type="CDD" id="cd22911">
    <property type="entry name" value="HFD_H3"/>
    <property type="match status" value="1"/>
</dbReference>
<evidence type="ECO:0000256" key="6">
    <source>
        <dbReference type="ARBA" id="ARBA00022553"/>
    </source>
</evidence>
<dbReference type="GeneID" id="62198198"/>
<evidence type="ECO:0000256" key="1">
    <source>
        <dbReference type="ARBA" id="ARBA00004123"/>
    </source>
</evidence>
<keyword evidence="10" id="KW-0544">Nucleosome core</keyword>
<dbReference type="GO" id="GO:0046982">
    <property type="term" value="F:protein heterodimerization activity"/>
    <property type="evidence" value="ECO:0007669"/>
    <property type="project" value="InterPro"/>
</dbReference>
<feature type="region of interest" description="Disordered" evidence="11">
    <location>
        <begin position="1"/>
        <end position="43"/>
    </location>
</feature>
<dbReference type="OrthoDB" id="310217at2759"/>
<keyword evidence="6" id="KW-0597">Phosphoprotein</keyword>
<dbReference type="PROSITE" id="PS00959">
    <property type="entry name" value="HISTONE_H3_2"/>
    <property type="match status" value="1"/>
</dbReference>
<dbReference type="EMBL" id="CP064815">
    <property type="protein sequence ID" value="QPG77385.1"/>
    <property type="molecule type" value="Genomic_DNA"/>
</dbReference>
<accession>A0A875SBM0</accession>
<proteinExistence type="inferred from homology"/>
<feature type="domain" description="Core Histone H2A/H2B/H3" evidence="12">
    <location>
        <begin position="44"/>
        <end position="131"/>
    </location>
</feature>
<evidence type="ECO:0000256" key="9">
    <source>
        <dbReference type="ARBA" id="ARBA00023242"/>
    </source>
</evidence>
<comment type="subcellular location">
    <subcellularLocation>
        <location evidence="2">Chromosome</location>
    </subcellularLocation>
    <subcellularLocation>
        <location evidence="1">Nucleus</location>
    </subcellularLocation>
</comment>
<dbReference type="Pfam" id="PF04733">
    <property type="entry name" value="Coatomer_E"/>
    <property type="match status" value="1"/>
</dbReference>
<dbReference type="GO" id="GO:0003677">
    <property type="term" value="F:DNA binding"/>
    <property type="evidence" value="ECO:0007669"/>
    <property type="project" value="UniProtKB-KW"/>
</dbReference>
<evidence type="ECO:0000256" key="3">
    <source>
        <dbReference type="ARBA" id="ARBA00010343"/>
    </source>
</evidence>
<gene>
    <name evidence="13" type="ORF">FOA43_004798</name>
</gene>
<dbReference type="GO" id="GO:0000786">
    <property type="term" value="C:nucleosome"/>
    <property type="evidence" value="ECO:0007669"/>
    <property type="project" value="UniProtKB-KW"/>
</dbReference>
<evidence type="ECO:0000256" key="11">
    <source>
        <dbReference type="SAM" id="MobiDB-lite"/>
    </source>
</evidence>
<evidence type="ECO:0000256" key="8">
    <source>
        <dbReference type="ARBA" id="ARBA00023125"/>
    </source>
</evidence>
<keyword evidence="5" id="KW-0488">Methylation</keyword>
<dbReference type="InterPro" id="IPR007125">
    <property type="entry name" value="H2A/H2B/H3"/>
</dbReference>
<dbReference type="SMART" id="SM00428">
    <property type="entry name" value="H3"/>
    <property type="match status" value="1"/>
</dbReference>
<dbReference type="InterPro" id="IPR000164">
    <property type="entry name" value="Histone_H3/CENP-A"/>
</dbReference>
<dbReference type="FunFam" id="1.10.20.10:FF:000010">
    <property type="entry name" value="Histone H3"/>
    <property type="match status" value="1"/>
</dbReference>
<sequence length="442" mass="50159">MARTKQTARKSTGGKAPRKQLASKAARKSAPSTGGVKKPHRYKPGTVALREIRRFQKSTELLIRKLPFQRLVREIAQDFKTDLRFQSSAIGALQESVEAYLVSLFEDTNLCAIHAKRVTIQKKDIQLARRLRELYTVLQLFYCARYRELAKANLVHELDFSDDTYQFEATNYQIRSHILLGQFKQALTAIETNKQLLVSFTENAEAEFLKSELESLIHYADFLQNSNDAVAEKYFLSKTLTGGLTSLLAACYYAKLGDYETALEKLQPKEDLENVAFGCYLLLLLAKTSEAEKYLDKSINNSAATDTIGYNQTSSWLQLSQYGDDLKKAYYHYDELASSDNTESLKCLVCLLTAQMKLLHFPEAQEVLDEIVSFKKKNAEDLTNWESDLLINQIALKCIQSKNDEANKLLTNLKTQYSDSPYLKDLDEKQAAFDGIVAKYSA</sequence>
<evidence type="ECO:0000256" key="2">
    <source>
        <dbReference type="ARBA" id="ARBA00004286"/>
    </source>
</evidence>
<dbReference type="GO" id="GO:0030527">
    <property type="term" value="F:structural constituent of chromatin"/>
    <property type="evidence" value="ECO:0007669"/>
    <property type="project" value="InterPro"/>
</dbReference>
<dbReference type="Gene3D" id="1.10.20.10">
    <property type="entry name" value="Histone, subunit A"/>
    <property type="match status" value="1"/>
</dbReference>
<dbReference type="Proteomes" id="UP000662931">
    <property type="component" value="Chromosome 4"/>
</dbReference>
<dbReference type="AlphaFoldDB" id="A0A875SBM0"/>
<comment type="similarity">
    <text evidence="3">Belongs to the histone H3 family.</text>
</comment>
<dbReference type="Pfam" id="PF00125">
    <property type="entry name" value="Histone"/>
    <property type="match status" value="1"/>
</dbReference>
<dbReference type="SUPFAM" id="SSF47113">
    <property type="entry name" value="Histone-fold"/>
    <property type="match status" value="1"/>
</dbReference>
<name>A0A875SBM0_EENNA</name>
<evidence type="ECO:0000256" key="10">
    <source>
        <dbReference type="ARBA" id="ARBA00023269"/>
    </source>
</evidence>
<reference evidence="13" key="1">
    <citation type="submission" date="2020-10" db="EMBL/GenBank/DDBJ databases">
        <authorList>
            <person name="Roach M.J.R."/>
        </authorList>
    </citation>
    <scope>NUCLEOTIDE SEQUENCE</scope>
    <source>
        <strain evidence="13">CBS 1945</strain>
    </source>
</reference>
<evidence type="ECO:0000256" key="4">
    <source>
        <dbReference type="ARBA" id="ARBA00022454"/>
    </source>
</evidence>
<dbReference type="GO" id="GO:0005634">
    <property type="term" value="C:nucleus"/>
    <property type="evidence" value="ECO:0007669"/>
    <property type="project" value="UniProtKB-SubCell"/>
</dbReference>
<evidence type="ECO:0000259" key="12">
    <source>
        <dbReference type="Pfam" id="PF00125"/>
    </source>
</evidence>
<evidence type="ECO:0000313" key="14">
    <source>
        <dbReference type="Proteomes" id="UP000662931"/>
    </source>
</evidence>
<dbReference type="PROSITE" id="PS00322">
    <property type="entry name" value="HISTONE_H3_1"/>
    <property type="match status" value="1"/>
</dbReference>
<keyword evidence="14" id="KW-1185">Reference proteome</keyword>